<gene>
    <name evidence="3" type="ORF">K458DRAFT_408789</name>
</gene>
<keyword evidence="4" id="KW-1185">Reference proteome</keyword>
<evidence type="ECO:0008006" key="5">
    <source>
        <dbReference type="Google" id="ProtNLM"/>
    </source>
</evidence>
<keyword evidence="2" id="KW-0732">Signal</keyword>
<evidence type="ECO:0000313" key="4">
    <source>
        <dbReference type="Proteomes" id="UP000799291"/>
    </source>
</evidence>
<evidence type="ECO:0000256" key="1">
    <source>
        <dbReference type="SAM" id="Phobius"/>
    </source>
</evidence>
<name>A0A6G1IKQ8_9PLEO</name>
<keyword evidence="1" id="KW-1133">Transmembrane helix</keyword>
<keyword evidence="1" id="KW-0812">Transmembrane</keyword>
<dbReference type="AlphaFoldDB" id="A0A6G1IKQ8"/>
<accession>A0A6G1IKQ8</accession>
<protein>
    <recommendedName>
        <fullName evidence="5">Extracellular membrane protein CFEM domain-containing protein</fullName>
    </recommendedName>
</protein>
<reference evidence="3" key="1">
    <citation type="journal article" date="2020" name="Stud. Mycol.">
        <title>101 Dothideomycetes genomes: a test case for predicting lifestyles and emergence of pathogens.</title>
        <authorList>
            <person name="Haridas S."/>
            <person name="Albert R."/>
            <person name="Binder M."/>
            <person name="Bloem J."/>
            <person name="Labutti K."/>
            <person name="Salamov A."/>
            <person name="Andreopoulos B."/>
            <person name="Baker S."/>
            <person name="Barry K."/>
            <person name="Bills G."/>
            <person name="Bluhm B."/>
            <person name="Cannon C."/>
            <person name="Castanera R."/>
            <person name="Culley D."/>
            <person name="Daum C."/>
            <person name="Ezra D."/>
            <person name="Gonzalez J."/>
            <person name="Henrissat B."/>
            <person name="Kuo A."/>
            <person name="Liang C."/>
            <person name="Lipzen A."/>
            <person name="Lutzoni F."/>
            <person name="Magnuson J."/>
            <person name="Mondo S."/>
            <person name="Nolan M."/>
            <person name="Ohm R."/>
            <person name="Pangilinan J."/>
            <person name="Park H.-J."/>
            <person name="Ramirez L."/>
            <person name="Alfaro M."/>
            <person name="Sun H."/>
            <person name="Tritt A."/>
            <person name="Yoshinaga Y."/>
            <person name="Zwiers L.-H."/>
            <person name="Turgeon B."/>
            <person name="Goodwin S."/>
            <person name="Spatafora J."/>
            <person name="Crous P."/>
            <person name="Grigoriev I."/>
        </authorList>
    </citation>
    <scope>NUCLEOTIDE SEQUENCE</scope>
    <source>
        <strain evidence="3">CBS 122367</strain>
    </source>
</reference>
<sequence>MSKLLHILLPFFITIAIPAFVASIDPTTNPAPTSIPPPQQNISDCLLQCLGQGGYDLKDVCAPTLAFWMRSCKCADDYVKLCERGDYGRGNEYYDDANDDFGRHVKLNHDIGDTNNHLDFDEYVFGRQSARRQWYLSAIYILLSHQSHRFARTADRHVFPAPTKKPPGGGADTRPSAKSWKTAITVVCTAIGGILVLLGLFNQFKAPPSFRPPSQAHLFTALLTQSLYQSVPAAPLFCPNNVLTSSARASMLTPTIRAPIICLVAPRKLGHMSAYRARATVPHVLALPVHDAAVDGFAAELGHWIGCCGTDAGALVPYAFAGVRGGIEKEEEEEGG</sequence>
<evidence type="ECO:0000256" key="2">
    <source>
        <dbReference type="SAM" id="SignalP"/>
    </source>
</evidence>
<evidence type="ECO:0000313" key="3">
    <source>
        <dbReference type="EMBL" id="KAF2678531.1"/>
    </source>
</evidence>
<feature type="transmembrane region" description="Helical" evidence="1">
    <location>
        <begin position="183"/>
        <end position="201"/>
    </location>
</feature>
<organism evidence="3 4">
    <name type="scientific">Lentithecium fluviatile CBS 122367</name>
    <dbReference type="NCBI Taxonomy" id="1168545"/>
    <lineage>
        <taxon>Eukaryota</taxon>
        <taxon>Fungi</taxon>
        <taxon>Dikarya</taxon>
        <taxon>Ascomycota</taxon>
        <taxon>Pezizomycotina</taxon>
        <taxon>Dothideomycetes</taxon>
        <taxon>Pleosporomycetidae</taxon>
        <taxon>Pleosporales</taxon>
        <taxon>Massarineae</taxon>
        <taxon>Lentitheciaceae</taxon>
        <taxon>Lentithecium</taxon>
    </lineage>
</organism>
<feature type="signal peptide" evidence="2">
    <location>
        <begin position="1"/>
        <end position="23"/>
    </location>
</feature>
<keyword evidence="1" id="KW-0472">Membrane</keyword>
<dbReference type="Proteomes" id="UP000799291">
    <property type="component" value="Unassembled WGS sequence"/>
</dbReference>
<dbReference type="EMBL" id="MU005611">
    <property type="protein sequence ID" value="KAF2678531.1"/>
    <property type="molecule type" value="Genomic_DNA"/>
</dbReference>
<feature type="chain" id="PRO_5026238630" description="Extracellular membrane protein CFEM domain-containing protein" evidence="2">
    <location>
        <begin position="24"/>
        <end position="336"/>
    </location>
</feature>
<proteinExistence type="predicted"/>